<feature type="compositionally biased region" description="Polar residues" evidence="2">
    <location>
        <begin position="38"/>
        <end position="56"/>
    </location>
</feature>
<keyword evidence="1" id="KW-0479">Metal-binding</keyword>
<protein>
    <submittedName>
        <fullName evidence="4">43kDa postsynaptic protein</fullName>
    </submittedName>
</protein>
<dbReference type="SUPFAM" id="SSF57850">
    <property type="entry name" value="RING/U-box"/>
    <property type="match status" value="1"/>
</dbReference>
<dbReference type="STRING" id="63057.A0A2P5FA03"/>
<accession>A0A2P5FA03</accession>
<keyword evidence="1" id="KW-0862">Zinc</keyword>
<dbReference type="PROSITE" id="PS50089">
    <property type="entry name" value="ZF_RING_2"/>
    <property type="match status" value="1"/>
</dbReference>
<feature type="domain" description="RING-type" evidence="3">
    <location>
        <begin position="195"/>
        <end position="236"/>
    </location>
</feature>
<dbReference type="InParanoid" id="A0A2P5FA03"/>
<keyword evidence="5" id="KW-1185">Reference proteome</keyword>
<gene>
    <name evidence="4" type="ORF">TorRG33x02_096560</name>
</gene>
<dbReference type="Pfam" id="PF13639">
    <property type="entry name" value="zf-RING_2"/>
    <property type="match status" value="1"/>
</dbReference>
<evidence type="ECO:0000256" key="1">
    <source>
        <dbReference type="PROSITE-ProRule" id="PRU00175"/>
    </source>
</evidence>
<dbReference type="Proteomes" id="UP000237000">
    <property type="component" value="Unassembled WGS sequence"/>
</dbReference>
<dbReference type="InterPro" id="IPR013083">
    <property type="entry name" value="Znf_RING/FYVE/PHD"/>
</dbReference>
<dbReference type="InterPro" id="IPR033276">
    <property type="entry name" value="BB"/>
</dbReference>
<dbReference type="GO" id="GO:0008270">
    <property type="term" value="F:zinc ion binding"/>
    <property type="evidence" value="ECO:0007669"/>
    <property type="project" value="UniProtKB-KW"/>
</dbReference>
<feature type="compositionally biased region" description="Low complexity" evidence="2">
    <location>
        <begin position="71"/>
        <end position="85"/>
    </location>
</feature>
<sequence length="256" mass="28593">MADDNDQATKQPNNNPGQRIPFTRGRQAESDLALAMASQGQERSSPAAPFTTTLETIESETDFDQEDREANNNTNSASITSEESSTYDYNHEDYEFFFEASGFEAELGFLDDEEDEDMEEYDDDDDDDDDELDVDELTYEELIALGEFIGVEERGLSPNEISLCLNPIISSNKSPLNHDHEIINKSSSTAGIDRCVICQIEYEDGESLVALPCEHPYHSECISKWLRIKKCCPICSSEVSSSSHPNNKNINAKNGC</sequence>
<dbReference type="GO" id="GO:0046621">
    <property type="term" value="P:negative regulation of organ growth"/>
    <property type="evidence" value="ECO:0007669"/>
    <property type="project" value="InterPro"/>
</dbReference>
<evidence type="ECO:0000313" key="5">
    <source>
        <dbReference type="Proteomes" id="UP000237000"/>
    </source>
</evidence>
<feature type="compositionally biased region" description="Acidic residues" evidence="2">
    <location>
        <begin position="57"/>
        <end position="67"/>
    </location>
</feature>
<feature type="region of interest" description="Disordered" evidence="2">
    <location>
        <begin position="1"/>
        <end position="85"/>
    </location>
</feature>
<dbReference type="GO" id="GO:0016567">
    <property type="term" value="P:protein ubiquitination"/>
    <property type="evidence" value="ECO:0007669"/>
    <property type="project" value="InterPro"/>
</dbReference>
<dbReference type="InterPro" id="IPR001841">
    <property type="entry name" value="Znf_RING"/>
</dbReference>
<dbReference type="SMART" id="SM00184">
    <property type="entry name" value="RING"/>
    <property type="match status" value="1"/>
</dbReference>
<dbReference type="AlphaFoldDB" id="A0A2P5FA03"/>
<dbReference type="GO" id="GO:0031624">
    <property type="term" value="F:ubiquitin conjugating enzyme binding"/>
    <property type="evidence" value="ECO:0007669"/>
    <property type="project" value="TreeGrafter"/>
</dbReference>
<dbReference type="PANTHER" id="PTHR46400:SF8">
    <property type="entry name" value="E3 UBIQUITIN LIGASE BIG BROTHER-RELATED-LIKE ISOFORM X1"/>
    <property type="match status" value="1"/>
</dbReference>
<evidence type="ECO:0000256" key="2">
    <source>
        <dbReference type="SAM" id="MobiDB-lite"/>
    </source>
</evidence>
<reference evidence="5" key="1">
    <citation type="submission" date="2016-06" db="EMBL/GenBank/DDBJ databases">
        <title>Parallel loss of symbiosis genes in relatives of nitrogen-fixing non-legume Parasponia.</title>
        <authorList>
            <person name="Van Velzen R."/>
            <person name="Holmer R."/>
            <person name="Bu F."/>
            <person name="Rutten L."/>
            <person name="Van Zeijl A."/>
            <person name="Liu W."/>
            <person name="Santuari L."/>
            <person name="Cao Q."/>
            <person name="Sharma T."/>
            <person name="Shen D."/>
            <person name="Roswanjaya Y."/>
            <person name="Wardhani T."/>
            <person name="Kalhor M.S."/>
            <person name="Jansen J."/>
            <person name="Van den Hoogen J."/>
            <person name="Gungor B."/>
            <person name="Hartog M."/>
            <person name="Hontelez J."/>
            <person name="Verver J."/>
            <person name="Yang W.-C."/>
            <person name="Schijlen E."/>
            <person name="Repin R."/>
            <person name="Schilthuizen M."/>
            <person name="Schranz E."/>
            <person name="Heidstra R."/>
            <person name="Miyata K."/>
            <person name="Fedorova E."/>
            <person name="Kohlen W."/>
            <person name="Bisseling T."/>
            <person name="Smit S."/>
            <person name="Geurts R."/>
        </authorList>
    </citation>
    <scope>NUCLEOTIDE SEQUENCE [LARGE SCALE GENOMIC DNA]</scope>
    <source>
        <strain evidence="5">cv. RG33-2</strain>
    </source>
</reference>
<dbReference type="EMBL" id="JXTC01000050">
    <property type="protein sequence ID" value="PON94621.1"/>
    <property type="molecule type" value="Genomic_DNA"/>
</dbReference>
<feature type="compositionally biased region" description="Polar residues" evidence="2">
    <location>
        <begin position="8"/>
        <end position="17"/>
    </location>
</feature>
<name>A0A2P5FA03_TREOI</name>
<comment type="caution">
    <text evidence="4">The sequence shown here is derived from an EMBL/GenBank/DDBJ whole genome shotgun (WGS) entry which is preliminary data.</text>
</comment>
<organism evidence="4 5">
    <name type="scientific">Trema orientale</name>
    <name type="common">Charcoal tree</name>
    <name type="synonym">Celtis orientalis</name>
    <dbReference type="NCBI Taxonomy" id="63057"/>
    <lineage>
        <taxon>Eukaryota</taxon>
        <taxon>Viridiplantae</taxon>
        <taxon>Streptophyta</taxon>
        <taxon>Embryophyta</taxon>
        <taxon>Tracheophyta</taxon>
        <taxon>Spermatophyta</taxon>
        <taxon>Magnoliopsida</taxon>
        <taxon>eudicotyledons</taxon>
        <taxon>Gunneridae</taxon>
        <taxon>Pentapetalae</taxon>
        <taxon>rosids</taxon>
        <taxon>fabids</taxon>
        <taxon>Rosales</taxon>
        <taxon>Cannabaceae</taxon>
        <taxon>Trema</taxon>
    </lineage>
</organism>
<dbReference type="OrthoDB" id="8062037at2759"/>
<evidence type="ECO:0000313" key="4">
    <source>
        <dbReference type="EMBL" id="PON94621.1"/>
    </source>
</evidence>
<keyword evidence="1" id="KW-0863">Zinc-finger</keyword>
<dbReference type="Gene3D" id="3.30.40.10">
    <property type="entry name" value="Zinc/RING finger domain, C3HC4 (zinc finger)"/>
    <property type="match status" value="1"/>
</dbReference>
<evidence type="ECO:0000259" key="3">
    <source>
        <dbReference type="PROSITE" id="PS50089"/>
    </source>
</evidence>
<dbReference type="PANTHER" id="PTHR46400">
    <property type="entry name" value="RING/U-BOX SUPERFAMILY PROTEIN"/>
    <property type="match status" value="1"/>
</dbReference>
<dbReference type="GO" id="GO:0004842">
    <property type="term" value="F:ubiquitin-protein transferase activity"/>
    <property type="evidence" value="ECO:0007669"/>
    <property type="project" value="InterPro"/>
</dbReference>
<proteinExistence type="predicted"/>